<proteinExistence type="predicted"/>
<evidence type="ECO:0008006" key="4">
    <source>
        <dbReference type="Google" id="ProtNLM"/>
    </source>
</evidence>
<dbReference type="AlphaFoldDB" id="A0AAQ3SL76"/>
<keyword evidence="3" id="KW-1185">Reference proteome</keyword>
<feature type="compositionally biased region" description="Basic and acidic residues" evidence="1">
    <location>
        <begin position="264"/>
        <end position="281"/>
    </location>
</feature>
<organism evidence="2 3">
    <name type="scientific">Paspalum notatum var. saurae</name>
    <dbReference type="NCBI Taxonomy" id="547442"/>
    <lineage>
        <taxon>Eukaryota</taxon>
        <taxon>Viridiplantae</taxon>
        <taxon>Streptophyta</taxon>
        <taxon>Embryophyta</taxon>
        <taxon>Tracheophyta</taxon>
        <taxon>Spermatophyta</taxon>
        <taxon>Magnoliopsida</taxon>
        <taxon>Liliopsida</taxon>
        <taxon>Poales</taxon>
        <taxon>Poaceae</taxon>
        <taxon>PACMAD clade</taxon>
        <taxon>Panicoideae</taxon>
        <taxon>Andropogonodae</taxon>
        <taxon>Paspaleae</taxon>
        <taxon>Paspalinae</taxon>
        <taxon>Paspalum</taxon>
    </lineage>
</organism>
<evidence type="ECO:0000313" key="3">
    <source>
        <dbReference type="Proteomes" id="UP001341281"/>
    </source>
</evidence>
<accession>A0AAQ3SL76</accession>
<reference evidence="2 3" key="1">
    <citation type="submission" date="2024-02" db="EMBL/GenBank/DDBJ databases">
        <title>High-quality chromosome-scale genome assembly of Pensacola bahiagrass (Paspalum notatum Flugge var. saurae).</title>
        <authorList>
            <person name="Vega J.M."/>
            <person name="Podio M."/>
            <person name="Orjuela J."/>
            <person name="Siena L.A."/>
            <person name="Pessino S.C."/>
            <person name="Combes M.C."/>
            <person name="Mariac C."/>
            <person name="Albertini E."/>
            <person name="Pupilli F."/>
            <person name="Ortiz J.P.A."/>
            <person name="Leblanc O."/>
        </authorList>
    </citation>
    <scope>NUCLEOTIDE SEQUENCE [LARGE SCALE GENOMIC DNA]</scope>
    <source>
        <strain evidence="2">R1</strain>
        <tissue evidence="2">Leaf</tissue>
    </source>
</reference>
<evidence type="ECO:0000313" key="2">
    <source>
        <dbReference type="EMBL" id="WVZ54150.1"/>
    </source>
</evidence>
<evidence type="ECO:0000256" key="1">
    <source>
        <dbReference type="SAM" id="MobiDB-lite"/>
    </source>
</evidence>
<dbReference type="PANTHER" id="PTHR10775">
    <property type="entry name" value="OS08G0208400 PROTEIN"/>
    <property type="match status" value="1"/>
</dbReference>
<name>A0AAQ3SL76_PASNO</name>
<dbReference type="PANTHER" id="PTHR10775:SF189">
    <property type="entry name" value="OS03G0380600 PROTEIN"/>
    <property type="match status" value="1"/>
</dbReference>
<feature type="region of interest" description="Disordered" evidence="1">
    <location>
        <begin position="242"/>
        <end position="281"/>
    </location>
</feature>
<protein>
    <recommendedName>
        <fullName evidence="4">Transposase</fullName>
    </recommendedName>
</protein>
<gene>
    <name evidence="2" type="ORF">U9M48_005000</name>
</gene>
<dbReference type="Proteomes" id="UP001341281">
    <property type="component" value="Chromosome 01"/>
</dbReference>
<dbReference type="EMBL" id="CP144745">
    <property type="protein sequence ID" value="WVZ54150.1"/>
    <property type="molecule type" value="Genomic_DNA"/>
</dbReference>
<sequence>MERPYRDEVDKFIEAVKKDAVTKKVPGYFVWIHHDEQEAPIDADELIGGDVDDNNGAFFDADSDMLNCGGDDDEDNGDGRYWSVHSESIEDLGLGGDSDADDLEEMLKHFKADILCASPKGAENLRAVKDAAKKNVYEKSKGCPTHWTLLRFVLELLILKAKHGWSDSSFNDLLKLLACLLLKPNFVPTNTYQTKKVISPLTMGVERIHACRSHCILYRGKYENLDKCSTCGASRYKRNDIFHGDDEGSSNGKKRKRKGAPIPSKEDTCLSIDENKRRILP</sequence>